<dbReference type="AlphaFoldDB" id="A0A8B8FPM4"/>
<dbReference type="RefSeq" id="XP_025412889.1">
    <property type="nucleotide sequence ID" value="XM_025557104.1"/>
</dbReference>
<evidence type="ECO:0000259" key="1">
    <source>
        <dbReference type="Pfam" id="PF16087"/>
    </source>
</evidence>
<dbReference type="Proteomes" id="UP000694846">
    <property type="component" value="Unplaced"/>
</dbReference>
<dbReference type="Gene3D" id="3.30.420.10">
    <property type="entry name" value="Ribonuclease H-like superfamily/Ribonuclease H"/>
    <property type="match status" value="1"/>
</dbReference>
<gene>
    <name evidence="3" type="primary">LOC112685268</name>
</gene>
<sequence>MASNNEKVYLLLVYGEYQRNSRNTARLYAERYPERYHPPYNYFVRIELFLRNSGKLPARQGIYRRNQRQVIGEANIQDESQVLAYVQLNPRSSIRPDLVQKLVPGNSNRRLIFIACFMVQLHDDPNFLQFICWTDESKFINNGMINKQNNRYWADHNPYWKTGTNHQTVWEKIRNNVFFQQDGVPAHNTIVLREYLQNKLGNRWICTYEAVAWPPRSPDLTLLDFFLWGHLKNVVYTTPPLNVQDLKNKIVNSFAELTKKQILAATQIEMIRRLQSCMENDGLNFEQFIR</sequence>
<dbReference type="PANTHER" id="PTHR47326:SF1">
    <property type="entry name" value="HTH PSQ-TYPE DOMAIN-CONTAINING PROTEIN"/>
    <property type="match status" value="1"/>
</dbReference>
<dbReference type="InterPro" id="IPR032135">
    <property type="entry name" value="DUF4817"/>
</dbReference>
<dbReference type="GeneID" id="112685268"/>
<dbReference type="Pfam" id="PF16087">
    <property type="entry name" value="DUF4817"/>
    <property type="match status" value="1"/>
</dbReference>
<protein>
    <submittedName>
        <fullName evidence="3">Uncharacterized protein LOC112685268</fullName>
    </submittedName>
</protein>
<organism evidence="2 3">
    <name type="scientific">Sipha flava</name>
    <name type="common">yellow sugarcane aphid</name>
    <dbReference type="NCBI Taxonomy" id="143950"/>
    <lineage>
        <taxon>Eukaryota</taxon>
        <taxon>Metazoa</taxon>
        <taxon>Ecdysozoa</taxon>
        <taxon>Arthropoda</taxon>
        <taxon>Hexapoda</taxon>
        <taxon>Insecta</taxon>
        <taxon>Pterygota</taxon>
        <taxon>Neoptera</taxon>
        <taxon>Paraneoptera</taxon>
        <taxon>Hemiptera</taxon>
        <taxon>Sternorrhyncha</taxon>
        <taxon>Aphidomorpha</taxon>
        <taxon>Aphidoidea</taxon>
        <taxon>Aphididae</taxon>
        <taxon>Sipha</taxon>
    </lineage>
</organism>
<evidence type="ECO:0000313" key="3">
    <source>
        <dbReference type="RefSeq" id="XP_025412889.1"/>
    </source>
</evidence>
<keyword evidence="2" id="KW-1185">Reference proteome</keyword>
<dbReference type="OrthoDB" id="6584906at2759"/>
<evidence type="ECO:0000313" key="2">
    <source>
        <dbReference type="Proteomes" id="UP000694846"/>
    </source>
</evidence>
<dbReference type="InterPro" id="IPR036397">
    <property type="entry name" value="RNaseH_sf"/>
</dbReference>
<proteinExistence type="predicted"/>
<accession>A0A8B8FPM4</accession>
<name>A0A8B8FPM4_9HEMI</name>
<dbReference type="GO" id="GO:0003676">
    <property type="term" value="F:nucleic acid binding"/>
    <property type="evidence" value="ECO:0007669"/>
    <property type="project" value="InterPro"/>
</dbReference>
<feature type="domain" description="DUF4817" evidence="1">
    <location>
        <begin position="5"/>
        <end position="56"/>
    </location>
</feature>
<dbReference type="PANTHER" id="PTHR47326">
    <property type="entry name" value="TRANSPOSABLE ELEMENT TC3 TRANSPOSASE-LIKE PROTEIN"/>
    <property type="match status" value="1"/>
</dbReference>
<reference evidence="3" key="1">
    <citation type="submission" date="2025-08" db="UniProtKB">
        <authorList>
            <consortium name="RefSeq"/>
        </authorList>
    </citation>
    <scope>IDENTIFICATION</scope>
    <source>
        <tissue evidence="3">Whole body</tissue>
    </source>
</reference>